<dbReference type="Proteomes" id="UP000410492">
    <property type="component" value="Unassembled WGS sequence"/>
</dbReference>
<feature type="compositionally biased region" description="Basic and acidic residues" evidence="1">
    <location>
        <begin position="820"/>
        <end position="851"/>
    </location>
</feature>
<keyword evidence="4" id="KW-1185">Reference proteome</keyword>
<reference evidence="3 4" key="1">
    <citation type="submission" date="2019-01" db="EMBL/GenBank/DDBJ databases">
        <authorList>
            <person name="Sayadi A."/>
        </authorList>
    </citation>
    <scope>NUCLEOTIDE SEQUENCE [LARGE SCALE GENOMIC DNA]</scope>
</reference>
<feature type="compositionally biased region" description="Basic and acidic residues" evidence="1">
    <location>
        <begin position="992"/>
        <end position="1029"/>
    </location>
</feature>
<feature type="region of interest" description="Disordered" evidence="1">
    <location>
        <begin position="1111"/>
        <end position="1227"/>
    </location>
</feature>
<dbReference type="InterPro" id="IPR029341">
    <property type="entry name" value="FAM21/CAPZIP"/>
</dbReference>
<sequence>MSEKPEKIWEKPWTTEEIISKADNWSLAGDVALLQSFQKFAHNMFLKTDEISKNLDSLLSNTDEIQLKLSMCQNEFHSLKNTQFIESRVYEDDETLDSREKEMVEEKVSSEEEKEKMMVDAISEGLKVMEEYYDKVEVDVSDSEEETEKSFILKPKDIYAQRQLPPVIGTDEWFKKWHLAEESSDSESDKVSEVYSESDSEECLPKHLLKGSETSSEIDTSSRISGSIPTASASIKKQAEISSSEESSEGRGSLPVKTPISSQSFAEQLSAKLGTVISQREDIAQVSEGVNTRPIQANINTNYIGDLIPDDPPPLDHIEEGLENQSKIGKGDRDVLDENDDDLFWGERPKQKFGQDKLFGHDMIHQSVKDEDSSKNATQTSQIARGLFDSDNSSDESDIFAGNVKALSKQPFLQGFKTSVPLFDDSPPDLDEKTEVERNTDKKPVGGVSIFGNTNIFAKQSISDILENKRTQRSSNKSTVERSQNKSETVPKSNQLFNDKKSNAKPSLFDDDFEDDEVDFTVSKKKVDLFETGHKSTTATSKKLDLFNDSVSEEGADKTLSVVPKKVSLFNDSLSEEEEGIGNRPSISTAEKSQVKTESVAPEKTNLFGEEVEKDHPVTAKKISLFAEPSSEKEDISSKATIPKTSKKISLFDDDDDLFKDDIFSSLVTGRSGKGLFDDLDDADLFGVNKSMDKKSEAKSNTGSKKVSLFSDNEDEEDIFESKIINPHSLVGESKKPVSLSNDTEDEMKTGKVEAELASSRAEAGHQTEKKEDDESLEKGSKETSAEVVSEASEDKKRENDSGVNHEPLPRKGLKTKTTKIKEIIEQKNSEITASKKSDKGDGDAKRDDSSKISSKRGSPLKIKRNLNINVSALLPGGMPPKLKTPRVSESGDKEKSVGFQEKKHVQTNDSRAEEMPKDPITCFVPPPLPSSCEEYVEKPLSFEDNLEKVEVLHSITKDRPRIAVKRKPSTRKARQEAVRTSAIFLEDEDADKSSTNKDMSVKEKFEHKKSESKQDNGGKPLFDEDSKTPTKSVSEKSTSLFLESDELEFEETDTTPTLTVKSSSIPDSENNDSSGRKNIETTISSEKDKIPSESFKVNIDLDKTKSLFDESAESEEDDFFKPTSKKSAKTKTSLFDSGDDSDDNLFGSKTAKGGTEKKAKAEKPIKKKSLFDDSSSDDDLFASGKSRNALSGTSKKSTEGAAKKNSSLKKLDTGETSDDPLSKLSD</sequence>
<evidence type="ECO:0000313" key="3">
    <source>
        <dbReference type="EMBL" id="VEN44419.1"/>
    </source>
</evidence>
<dbReference type="EMBL" id="CAACVG010007245">
    <property type="protein sequence ID" value="VEN44419.1"/>
    <property type="molecule type" value="Genomic_DNA"/>
</dbReference>
<organism evidence="3 4">
    <name type="scientific">Callosobruchus maculatus</name>
    <name type="common">Southern cowpea weevil</name>
    <name type="synonym">Pulse bruchid</name>
    <dbReference type="NCBI Taxonomy" id="64391"/>
    <lineage>
        <taxon>Eukaryota</taxon>
        <taxon>Metazoa</taxon>
        <taxon>Ecdysozoa</taxon>
        <taxon>Arthropoda</taxon>
        <taxon>Hexapoda</taxon>
        <taxon>Insecta</taxon>
        <taxon>Pterygota</taxon>
        <taxon>Neoptera</taxon>
        <taxon>Endopterygota</taxon>
        <taxon>Coleoptera</taxon>
        <taxon>Polyphaga</taxon>
        <taxon>Cucujiformia</taxon>
        <taxon>Chrysomeloidea</taxon>
        <taxon>Chrysomelidae</taxon>
        <taxon>Bruchinae</taxon>
        <taxon>Bruchini</taxon>
        <taxon>Callosobruchus</taxon>
    </lineage>
</organism>
<accession>A0A653C9U6</accession>
<feature type="region of interest" description="Disordered" evidence="1">
    <location>
        <begin position="573"/>
        <end position="613"/>
    </location>
</feature>
<feature type="region of interest" description="Disordered" evidence="1">
    <location>
        <begin position="185"/>
        <end position="261"/>
    </location>
</feature>
<evidence type="ECO:0000313" key="4">
    <source>
        <dbReference type="Proteomes" id="UP000410492"/>
    </source>
</evidence>
<feature type="compositionally biased region" description="Basic and acidic residues" evidence="1">
    <location>
        <begin position="890"/>
        <end position="918"/>
    </location>
</feature>
<feature type="region of interest" description="Disordered" evidence="1">
    <location>
        <begin position="959"/>
        <end position="1095"/>
    </location>
</feature>
<dbReference type="Pfam" id="PF15255">
    <property type="entry name" value="CAP-ZIP_m"/>
    <property type="match status" value="1"/>
</dbReference>
<gene>
    <name evidence="3" type="ORF">CALMAC_LOCUS7216</name>
</gene>
<feature type="compositionally biased region" description="Polar residues" evidence="1">
    <location>
        <begin position="1061"/>
        <end position="1074"/>
    </location>
</feature>
<dbReference type="AlphaFoldDB" id="A0A653C9U6"/>
<name>A0A653C9U6_CALMS</name>
<feature type="compositionally biased region" description="Basic and acidic residues" evidence="1">
    <location>
        <begin position="1155"/>
        <end position="1165"/>
    </location>
</feature>
<proteinExistence type="predicted"/>
<feature type="compositionally biased region" description="Basic residues" evidence="1">
    <location>
        <begin position="963"/>
        <end position="973"/>
    </location>
</feature>
<feature type="region of interest" description="Disordered" evidence="1">
    <location>
        <begin position="418"/>
        <end position="447"/>
    </location>
</feature>
<feature type="region of interest" description="Disordered" evidence="1">
    <location>
        <begin position="467"/>
        <end position="511"/>
    </location>
</feature>
<feature type="compositionally biased region" description="Polar residues" evidence="1">
    <location>
        <begin position="1186"/>
        <end position="1196"/>
    </location>
</feature>
<feature type="domain" description="FAM21/CAPZIP" evidence="2">
    <location>
        <begin position="862"/>
        <end position="994"/>
    </location>
</feature>
<feature type="compositionally biased region" description="Polar residues" evidence="1">
    <location>
        <begin position="212"/>
        <end position="230"/>
    </location>
</feature>
<feature type="compositionally biased region" description="Basic and acidic residues" evidence="1">
    <location>
        <begin position="430"/>
        <end position="444"/>
    </location>
</feature>
<feature type="region of interest" description="Disordered" evidence="1">
    <location>
        <begin position="690"/>
        <end position="926"/>
    </location>
</feature>
<evidence type="ECO:0000256" key="1">
    <source>
        <dbReference type="SAM" id="MobiDB-lite"/>
    </source>
</evidence>
<feature type="compositionally biased region" description="Acidic residues" evidence="1">
    <location>
        <begin position="1044"/>
        <end position="1054"/>
    </location>
</feature>
<feature type="compositionally biased region" description="Polar residues" evidence="1">
    <location>
        <begin position="486"/>
        <end position="497"/>
    </location>
</feature>
<protein>
    <recommendedName>
        <fullName evidence="2">FAM21/CAPZIP domain-containing protein</fullName>
    </recommendedName>
</protein>
<feature type="compositionally biased region" description="Basic and acidic residues" evidence="1">
    <location>
        <begin position="763"/>
        <end position="785"/>
    </location>
</feature>
<feature type="compositionally biased region" description="Basic and acidic residues" evidence="1">
    <location>
        <begin position="1075"/>
        <end position="1092"/>
    </location>
</feature>
<evidence type="ECO:0000259" key="2">
    <source>
        <dbReference type="Pfam" id="PF15255"/>
    </source>
</evidence>
<dbReference type="OrthoDB" id="751084at2759"/>
<feature type="compositionally biased region" description="Low complexity" evidence="1">
    <location>
        <begin position="231"/>
        <end position="245"/>
    </location>
</feature>